<feature type="domain" description="SH3" evidence="4">
    <location>
        <begin position="3"/>
        <end position="67"/>
    </location>
</feature>
<accession>S3CU00</accession>
<dbReference type="InterPro" id="IPR001452">
    <property type="entry name" value="SH3_domain"/>
</dbReference>
<dbReference type="SUPFAM" id="SSF50044">
    <property type="entry name" value="SH3-domain"/>
    <property type="match status" value="1"/>
</dbReference>
<sequence length="1201" mass="130407">MSSPPFKVKAVYEYTSPHEDDLHFPLGQIITVTEEEDEDWYAGEYVDASGVKQEGIFPRNFVEKFEPTAPPRPTRTNRPKKEAEPAREPSPAPPPPVEVAQEEDAHSDPEPIHEAPAAREPPPPARKQEIVAPPPQPRAVSPAPQPAVSKPAPPKAAAPPPVNDKPTGNSFKDRIAAFNKATPPPAPFKPGGLGGGGSSNFIKKPFVAPPPSKNAYVPSVPREPVQQPIYRREEDPEIAERESENQALAERAGLAPAGNDEEGEDQPKPTSLKERIALLQKQQMEQAARHADAAQKKEKPKKPAKKRTDPQHAPDGMEEGDGAALERTGTEETIGKPSMDSTGEDIPPPRRRKSSRGAPTTPSLQPRKSFGDGNEADVSGAGDTNEEPEEISTGKDDSDEKPRARPPQPPSRAPTAPVREPDVGEEEGAAKESEEERDDDEDEEEEEEMDPEARRKEELRARMAKMSGGMGMHGMFGPPAGMGMGMPTPPPKKKKSTGTSEQPRAGEYGYDDAAANTSAPPVPMIPMPGMQRVQSPEQEEERAPITSTRPADEVPDLEDVVPDQSRGPPPPVPSSESGGAPPIPGGRPAPPPVPTESRPTAIRSPSPGSESDDEMSSGAQRAPLATPRAEAPRAPPRPLDTQLSPRSPTSKRASYFADESSPISPISQSGKERRGSRVPPIPGNPSVPQNRAPPPPPANAPLSRASTGDHRPVSSPRMQPRDESEEEVTEYEGDYDTDIASTATHKDALKAHSREPNTDDDNSIRSPVPAAAPPPLPPPTAPRAVPPPLPTQPPPPPTRQSVDVPRAAPPPPPPSKAPAPWEPEDNEYDPFKYSAPKQAPPPVRQQSYLSGVDIPSPKITQNDEDLYSASPPRSHAMPSMPPSMPPSLPPSMPPQDRAAPPPPPRDGRSSMQLPARAPPRQSLDVKRSATSSRRSVELGRMSMDSGFVANDIDLGRASYWWTQPKSIPPALQSRRDFLHELEETSSDQDGKTIITKELFVLYQDYSQTIITAVFDAQDPASVDLQQRHEQPPARLRQDQLEQAHDQFGRRIHDAVTSKQNAVVGDGTPHGLIQELLRPFTNALLPVGNRAYGAVVYSNLANASTQQNDEIRPGDIITLRNTKFQGKHGPMHAKYSMEVGKPDHVGVVSEWDGTKKKVRAWEQGRESKKVKLESFKLDDLRSGEVKIWRVMPRSWVGWQGQN</sequence>
<feature type="compositionally biased region" description="Gly residues" evidence="3">
    <location>
        <begin position="468"/>
        <end position="484"/>
    </location>
</feature>
<dbReference type="GeneID" id="19468667"/>
<dbReference type="Proteomes" id="UP000016922">
    <property type="component" value="Unassembled WGS sequence"/>
</dbReference>
<evidence type="ECO:0000256" key="3">
    <source>
        <dbReference type="SAM" id="MobiDB-lite"/>
    </source>
</evidence>
<gene>
    <name evidence="5" type="ORF">GLAREA_09620</name>
</gene>
<feature type="compositionally biased region" description="Basic and acidic residues" evidence="3">
    <location>
        <begin position="744"/>
        <end position="757"/>
    </location>
</feature>
<reference evidence="5 6" key="1">
    <citation type="journal article" date="2013" name="BMC Genomics">
        <title>Genomics-driven discovery of the pneumocandin biosynthetic gene cluster in the fungus Glarea lozoyensis.</title>
        <authorList>
            <person name="Chen L."/>
            <person name="Yue Q."/>
            <person name="Zhang X."/>
            <person name="Xiang M."/>
            <person name="Wang C."/>
            <person name="Li S."/>
            <person name="Che Y."/>
            <person name="Ortiz-Lopez F.J."/>
            <person name="Bills G.F."/>
            <person name="Liu X."/>
            <person name="An Z."/>
        </authorList>
    </citation>
    <scope>NUCLEOTIDE SEQUENCE [LARGE SCALE GENOMIC DNA]</scope>
    <source>
        <strain evidence="6">ATCC 20868 / MF5171</strain>
    </source>
</reference>
<evidence type="ECO:0000313" key="6">
    <source>
        <dbReference type="Proteomes" id="UP000016922"/>
    </source>
</evidence>
<feature type="compositionally biased region" description="Basic and acidic residues" evidence="3">
    <location>
        <begin position="392"/>
        <end position="403"/>
    </location>
</feature>
<feature type="compositionally biased region" description="Low complexity" evidence="3">
    <location>
        <begin position="138"/>
        <end position="150"/>
    </location>
</feature>
<dbReference type="InterPro" id="IPR057402">
    <property type="entry name" value="AIM3_BBC1_C"/>
</dbReference>
<dbReference type="OMA" id="TMHQKYN"/>
<feature type="compositionally biased region" description="Pro residues" evidence="3">
    <location>
        <begin position="807"/>
        <end position="821"/>
    </location>
</feature>
<feature type="compositionally biased region" description="Polar residues" evidence="3">
    <location>
        <begin position="357"/>
        <end position="366"/>
    </location>
</feature>
<dbReference type="Gene3D" id="2.30.30.40">
    <property type="entry name" value="SH3 Domains"/>
    <property type="match status" value="1"/>
</dbReference>
<dbReference type="AlphaFoldDB" id="S3CU00"/>
<feature type="compositionally biased region" description="Basic and acidic residues" evidence="3">
    <location>
        <begin position="265"/>
        <end position="276"/>
    </location>
</feature>
<dbReference type="PANTHER" id="PTHR46026:SF1">
    <property type="entry name" value="RHO-TYPE GUANINE NUCLEOTIDE EXCHANGE FACTOR, ISOFORM F"/>
    <property type="match status" value="1"/>
</dbReference>
<feature type="compositionally biased region" description="Basic and acidic residues" evidence="3">
    <location>
        <begin position="451"/>
        <end position="461"/>
    </location>
</feature>
<evidence type="ECO:0000256" key="2">
    <source>
        <dbReference type="PROSITE-ProRule" id="PRU00192"/>
    </source>
</evidence>
<feature type="compositionally biased region" description="Basic and acidic residues" evidence="3">
    <location>
        <begin position="230"/>
        <end position="244"/>
    </location>
</feature>
<feature type="compositionally biased region" description="Acidic residues" evidence="3">
    <location>
        <begin position="723"/>
        <end position="737"/>
    </location>
</feature>
<dbReference type="CDD" id="cd11887">
    <property type="entry name" value="SH3_Bbc1"/>
    <property type="match status" value="1"/>
</dbReference>
<organism evidence="5 6">
    <name type="scientific">Glarea lozoyensis (strain ATCC 20868 / MF5171)</name>
    <dbReference type="NCBI Taxonomy" id="1116229"/>
    <lineage>
        <taxon>Eukaryota</taxon>
        <taxon>Fungi</taxon>
        <taxon>Dikarya</taxon>
        <taxon>Ascomycota</taxon>
        <taxon>Pezizomycotina</taxon>
        <taxon>Leotiomycetes</taxon>
        <taxon>Helotiales</taxon>
        <taxon>Helotiaceae</taxon>
        <taxon>Glarea</taxon>
    </lineage>
</organism>
<dbReference type="KEGG" id="glz:GLAREA_09620"/>
<feature type="compositionally biased region" description="Pro residues" evidence="3">
    <location>
        <begin position="770"/>
        <end position="798"/>
    </location>
</feature>
<dbReference type="SMART" id="SM00326">
    <property type="entry name" value="SH3"/>
    <property type="match status" value="1"/>
</dbReference>
<dbReference type="eggNOG" id="ENOG502QQMM">
    <property type="taxonomic scope" value="Eukaryota"/>
</dbReference>
<proteinExistence type="predicted"/>
<feature type="compositionally biased region" description="Polar residues" evidence="3">
    <location>
        <begin position="641"/>
        <end position="652"/>
    </location>
</feature>
<feature type="compositionally biased region" description="Pro residues" evidence="3">
    <location>
        <begin position="88"/>
        <end position="97"/>
    </location>
</feature>
<dbReference type="InterPro" id="IPR036028">
    <property type="entry name" value="SH3-like_dom_sf"/>
</dbReference>
<feature type="compositionally biased region" description="Pro residues" evidence="3">
    <location>
        <begin position="581"/>
        <end position="594"/>
    </location>
</feature>
<dbReference type="RefSeq" id="XP_008084407.1">
    <property type="nucleotide sequence ID" value="XM_008086216.1"/>
</dbReference>
<feature type="compositionally biased region" description="Low complexity" evidence="3">
    <location>
        <begin position="868"/>
        <end position="878"/>
    </location>
</feature>
<dbReference type="HOGENOM" id="CLU_003021_1_0_1"/>
<dbReference type="InterPro" id="IPR035552">
    <property type="entry name" value="Mti1_SH3"/>
</dbReference>
<dbReference type="OrthoDB" id="207120at2759"/>
<feature type="compositionally biased region" description="Pro residues" evidence="3">
    <location>
        <begin position="151"/>
        <end position="163"/>
    </location>
</feature>
<keyword evidence="1 2" id="KW-0728">SH3 domain</keyword>
<protein>
    <submittedName>
        <fullName evidence="5">SH3-domain-containing protein</fullName>
    </submittedName>
</protein>
<keyword evidence="6" id="KW-1185">Reference proteome</keyword>
<name>S3CU00_GLAL2</name>
<evidence type="ECO:0000256" key="1">
    <source>
        <dbReference type="ARBA" id="ARBA00022443"/>
    </source>
</evidence>
<dbReference type="EMBL" id="KE145368">
    <property type="protein sequence ID" value="EPE28499.1"/>
    <property type="molecule type" value="Genomic_DNA"/>
</dbReference>
<feature type="compositionally biased region" description="Pro residues" evidence="3">
    <location>
        <begin position="879"/>
        <end position="904"/>
    </location>
</feature>
<dbReference type="PROSITE" id="PS50002">
    <property type="entry name" value="SH3"/>
    <property type="match status" value="1"/>
</dbReference>
<feature type="compositionally biased region" description="Acidic residues" evidence="3">
    <location>
        <begin position="435"/>
        <end position="450"/>
    </location>
</feature>
<evidence type="ECO:0000259" key="4">
    <source>
        <dbReference type="PROSITE" id="PS50002"/>
    </source>
</evidence>
<dbReference type="Pfam" id="PF25459">
    <property type="entry name" value="AIM3_BBC1_C"/>
    <property type="match status" value="1"/>
</dbReference>
<evidence type="ECO:0000313" key="5">
    <source>
        <dbReference type="EMBL" id="EPE28499.1"/>
    </source>
</evidence>
<dbReference type="PANTHER" id="PTHR46026">
    <property type="entry name" value="RHO-TYPE GUANINE NUCLEOTIDE EXCHANGE FACTOR, ISOFORM F"/>
    <property type="match status" value="1"/>
</dbReference>
<feature type="compositionally biased region" description="Pro residues" evidence="3">
    <location>
        <begin position="679"/>
        <end position="699"/>
    </location>
</feature>
<feature type="compositionally biased region" description="Basic and acidic residues" evidence="3">
    <location>
        <begin position="103"/>
        <end position="117"/>
    </location>
</feature>
<feature type="region of interest" description="Disordered" evidence="3">
    <location>
        <begin position="59"/>
        <end position="937"/>
    </location>
</feature>
<dbReference type="STRING" id="1116229.S3CU00"/>
<feature type="compositionally biased region" description="Basic and acidic residues" evidence="3">
    <location>
        <begin position="287"/>
        <end position="297"/>
    </location>
</feature>
<dbReference type="Pfam" id="PF00018">
    <property type="entry name" value="SH3_1"/>
    <property type="match status" value="1"/>
</dbReference>